<evidence type="ECO:0000256" key="3">
    <source>
        <dbReference type="ARBA" id="ARBA00022448"/>
    </source>
</evidence>
<feature type="region of interest" description="Disordered" evidence="9">
    <location>
        <begin position="279"/>
        <end position="302"/>
    </location>
</feature>
<organism evidence="14 15">
    <name type="scientific">Triparma strigata</name>
    <dbReference type="NCBI Taxonomy" id="1606541"/>
    <lineage>
        <taxon>Eukaryota</taxon>
        <taxon>Sar</taxon>
        <taxon>Stramenopiles</taxon>
        <taxon>Ochrophyta</taxon>
        <taxon>Bolidophyceae</taxon>
        <taxon>Parmales</taxon>
        <taxon>Triparmaceae</taxon>
        <taxon>Triparma</taxon>
    </lineage>
</organism>
<protein>
    <submittedName>
        <fullName evidence="14">Uncharacterized protein</fullName>
    </submittedName>
</protein>
<dbReference type="SMART" id="SM00382">
    <property type="entry name" value="AAA"/>
    <property type="match status" value="1"/>
</dbReference>
<dbReference type="InterPro" id="IPR003439">
    <property type="entry name" value="ABC_transporter-like_ATP-bd"/>
</dbReference>
<feature type="transmembrane region" description="Helical" evidence="10">
    <location>
        <begin position="675"/>
        <end position="698"/>
    </location>
</feature>
<sequence>MRAGWNLRISLTILTHDKLLKLNLTESSQYAGVAMNLISNDVFRFDNFCPALWHYLIGPLDGLVVLFLLTKELNFVPAFVGIMVVIFDVCLKLFLGRKIGKIRSTTSKLTDERVSRTAELLNGIETVKSYSWDSVFKEILMNLRKKEHSSIFKSQFMKGINFSMVLATPAVASLAMYGLYNVMYARPLTIEKVLGCIALINVLRTSIGKEMSRATENGPECFIAIKRFERFLGLDETEERETRVQTAAKNDDDDGNVLVEVEGASFTWPQCTSNVTEKIVNRRRRRRRQSQRSRLLPPSSSPSPWPLPLIDAAYVRCRDILRINHTHPTYDPKKRKGNVIMWSTRDVDADVEMTHGSPSAIPPTLQDITLTLNKKELLIILGPVGSGKSSLLNSILGEMSTLSGSVKLPPSTKIGYAPQTPYIRPGTFKDNLLMGRPDAASVNSAFYEKVIDDCQLRRDLDILQDGDATLLGERGVNLSGGQKSRLGMARAIAAKPDLLLLDDPLAAVDPHVRSKLFETIRAQDCGVILVTHHSVYANKADKVLVLNGEGGVECYGPPSACRDYFEKDKRVSGFNVFGASKSNSNANENDDNLDPPPPPPSPPNTSPAENIIKKETSVTGKVTLKTYKEYYRAGGPYALEAVLLLMTLGQVGVVLSDYTLLDWVEYGHDSKLTVFGVLVCCTVLLAFLRATVFFLSALRAIIASPPAPAHEPPARRPVGPAVVVEPSADRRVEHVVLLQRKPGACERTLEAALRSYYTLIPGIQSVSFGPIFVVKGGPAGEPEKLEGFTHMARIRFTSEALMEAFGPHPSHADLRDNVVDKLVDKKIVLDAFDRSPAALAALAGHAAARLPRQEFTVEPCAELPGAGIHMPWLGFGTWGGGDDAGTMATAVWAALAAGYRHFDLAEKYGNLEAIGRVFGEAIERGDVRREELFITSKVWNTNHSPVRVRQACEAALKQLNLTYFDAFLVHWPLPFAHAEDTAGAGPALRPGSIEFGDFPNSGEELALARVPVMETWAAMEELVVNGLTRSIGVSNFTVPLLIDLLTQCSIPSAVNQVELHPFLSQPGLVEFCQRAGIQPVAYSPLGRPGQHGAGASVLESPVLREVALNHAVSPAVAALALAIRRGVVVIPKSSSPERLSDNRAALTVSQRLSAVEMGRIDMMNCERRYVNLRLFGPERGPPFRQFGASLLE</sequence>
<dbReference type="PRINTS" id="PR00069">
    <property type="entry name" value="ALDKETRDTASE"/>
</dbReference>
<dbReference type="PROSITE" id="PS50893">
    <property type="entry name" value="ABC_TRANSPORTER_2"/>
    <property type="match status" value="1"/>
</dbReference>
<dbReference type="InterPro" id="IPR011008">
    <property type="entry name" value="Dimeric_a/b-barrel"/>
</dbReference>
<dbReference type="InterPro" id="IPR036640">
    <property type="entry name" value="ABC1_TM_sf"/>
</dbReference>
<evidence type="ECO:0000259" key="13">
    <source>
        <dbReference type="PROSITE" id="PS51502"/>
    </source>
</evidence>
<dbReference type="SUPFAM" id="SSF51430">
    <property type="entry name" value="NAD(P)-linked oxidoreductase"/>
    <property type="match status" value="1"/>
</dbReference>
<evidence type="ECO:0000256" key="8">
    <source>
        <dbReference type="ARBA" id="ARBA00023136"/>
    </source>
</evidence>
<dbReference type="GO" id="GO:0005524">
    <property type="term" value="F:ATP binding"/>
    <property type="evidence" value="ECO:0007669"/>
    <property type="project" value="UniProtKB-KW"/>
</dbReference>
<evidence type="ECO:0000256" key="10">
    <source>
        <dbReference type="SAM" id="Phobius"/>
    </source>
</evidence>
<keyword evidence="3" id="KW-0813">Transport</keyword>
<keyword evidence="5" id="KW-0547">Nucleotide-binding</keyword>
<dbReference type="SMART" id="SM00886">
    <property type="entry name" value="Dabb"/>
    <property type="match status" value="1"/>
</dbReference>
<feature type="transmembrane region" description="Helical" evidence="10">
    <location>
        <begin position="75"/>
        <end position="95"/>
    </location>
</feature>
<dbReference type="AlphaFoldDB" id="A0A9W7B6U9"/>
<feature type="compositionally biased region" description="Basic residues" evidence="9">
    <location>
        <begin position="281"/>
        <end position="291"/>
    </location>
</feature>
<evidence type="ECO:0000259" key="12">
    <source>
        <dbReference type="PROSITE" id="PS50929"/>
    </source>
</evidence>
<dbReference type="GO" id="GO:0016020">
    <property type="term" value="C:membrane"/>
    <property type="evidence" value="ECO:0007669"/>
    <property type="project" value="UniProtKB-SubCell"/>
</dbReference>
<dbReference type="Pfam" id="PF00664">
    <property type="entry name" value="ABC_membrane"/>
    <property type="match status" value="1"/>
</dbReference>
<dbReference type="InterPro" id="IPR018170">
    <property type="entry name" value="Aldo/ket_reductase_CS"/>
</dbReference>
<keyword evidence="4 10" id="KW-0812">Transmembrane</keyword>
<keyword evidence="7 10" id="KW-1133">Transmembrane helix</keyword>
<evidence type="ECO:0000256" key="9">
    <source>
        <dbReference type="SAM" id="MobiDB-lite"/>
    </source>
</evidence>
<dbReference type="InterPro" id="IPR017871">
    <property type="entry name" value="ABC_transporter-like_CS"/>
</dbReference>
<comment type="similarity">
    <text evidence="2">Belongs to the ABC transporter superfamily. ABCC family. Conjugate transporter (TC 3.A.1.208) subfamily.</text>
</comment>
<dbReference type="GO" id="GO:0140359">
    <property type="term" value="F:ABC-type transporter activity"/>
    <property type="evidence" value="ECO:0007669"/>
    <property type="project" value="InterPro"/>
</dbReference>
<dbReference type="SUPFAM" id="SSF90123">
    <property type="entry name" value="ABC transporter transmembrane region"/>
    <property type="match status" value="1"/>
</dbReference>
<dbReference type="PROSITE" id="PS50929">
    <property type="entry name" value="ABC_TM1F"/>
    <property type="match status" value="1"/>
</dbReference>
<keyword evidence="8 10" id="KW-0472">Membrane</keyword>
<dbReference type="InterPro" id="IPR013097">
    <property type="entry name" value="Dabb"/>
</dbReference>
<dbReference type="Gene3D" id="3.20.20.100">
    <property type="entry name" value="NADP-dependent oxidoreductase domain"/>
    <property type="match status" value="1"/>
</dbReference>
<evidence type="ECO:0000256" key="7">
    <source>
        <dbReference type="ARBA" id="ARBA00022989"/>
    </source>
</evidence>
<name>A0A9W7B6U9_9STRA</name>
<evidence type="ECO:0000256" key="6">
    <source>
        <dbReference type="ARBA" id="ARBA00022840"/>
    </source>
</evidence>
<dbReference type="Pfam" id="PF00005">
    <property type="entry name" value="ABC_tran"/>
    <property type="match status" value="1"/>
</dbReference>
<dbReference type="GO" id="GO:0016491">
    <property type="term" value="F:oxidoreductase activity"/>
    <property type="evidence" value="ECO:0007669"/>
    <property type="project" value="InterPro"/>
</dbReference>
<dbReference type="Gene3D" id="3.30.70.100">
    <property type="match status" value="1"/>
</dbReference>
<keyword evidence="6" id="KW-0067">ATP-binding</keyword>
<evidence type="ECO:0000256" key="4">
    <source>
        <dbReference type="ARBA" id="ARBA00022692"/>
    </source>
</evidence>
<dbReference type="PANTHER" id="PTHR24223:SF456">
    <property type="entry name" value="MULTIDRUG RESISTANCE-ASSOCIATED PROTEIN LETHAL(2)03659"/>
    <property type="match status" value="1"/>
</dbReference>
<gene>
    <name evidence="14" type="ORF">TrST_g5111</name>
</gene>
<dbReference type="Pfam" id="PF00248">
    <property type="entry name" value="Aldo_ket_red"/>
    <property type="match status" value="1"/>
</dbReference>
<dbReference type="InterPro" id="IPR044746">
    <property type="entry name" value="ABCC_6TM_D1"/>
</dbReference>
<keyword evidence="15" id="KW-1185">Reference proteome</keyword>
<feature type="transmembrane region" description="Helical" evidence="10">
    <location>
        <begin position="52"/>
        <end position="69"/>
    </location>
</feature>
<dbReference type="GO" id="GO:0016887">
    <property type="term" value="F:ATP hydrolysis activity"/>
    <property type="evidence" value="ECO:0007669"/>
    <property type="project" value="InterPro"/>
</dbReference>
<feature type="domain" description="ABC transporter" evidence="11">
    <location>
        <begin position="344"/>
        <end position="574"/>
    </location>
</feature>
<reference evidence="15" key="1">
    <citation type="journal article" date="2023" name="Commun. Biol.">
        <title>Genome analysis of Parmales, the sister group of diatoms, reveals the evolutionary specialization of diatoms from phago-mixotrophs to photoautotrophs.</title>
        <authorList>
            <person name="Ban H."/>
            <person name="Sato S."/>
            <person name="Yoshikawa S."/>
            <person name="Yamada K."/>
            <person name="Nakamura Y."/>
            <person name="Ichinomiya M."/>
            <person name="Sato N."/>
            <person name="Blanc-Mathieu R."/>
            <person name="Endo H."/>
            <person name="Kuwata A."/>
            <person name="Ogata H."/>
        </authorList>
    </citation>
    <scope>NUCLEOTIDE SEQUENCE [LARGE SCALE GENOMIC DNA]</scope>
    <source>
        <strain evidence="15">NIES 3701</strain>
    </source>
</reference>
<dbReference type="Gene3D" id="1.20.1560.10">
    <property type="entry name" value="ABC transporter type 1, transmembrane domain"/>
    <property type="match status" value="1"/>
</dbReference>
<dbReference type="SUPFAM" id="SSF52540">
    <property type="entry name" value="P-loop containing nucleoside triphosphate hydrolases"/>
    <property type="match status" value="1"/>
</dbReference>
<feature type="transmembrane region" description="Helical" evidence="10">
    <location>
        <begin position="637"/>
        <end position="655"/>
    </location>
</feature>
<dbReference type="Pfam" id="PF07876">
    <property type="entry name" value="Dabb"/>
    <property type="match status" value="1"/>
</dbReference>
<comment type="subcellular location">
    <subcellularLocation>
        <location evidence="1">Membrane</location>
        <topology evidence="1">Multi-pass membrane protein</topology>
    </subcellularLocation>
</comment>
<evidence type="ECO:0000259" key="11">
    <source>
        <dbReference type="PROSITE" id="PS50893"/>
    </source>
</evidence>
<feature type="transmembrane region" description="Helical" evidence="10">
    <location>
        <begin position="159"/>
        <end position="178"/>
    </location>
</feature>
<feature type="domain" description="ABC transmembrane type-1" evidence="12">
    <location>
        <begin position="1"/>
        <end position="208"/>
    </location>
</feature>
<feature type="domain" description="Stress-response A/B barrel" evidence="13">
    <location>
        <begin position="732"/>
        <end position="831"/>
    </location>
</feature>
<dbReference type="PROSITE" id="PS00211">
    <property type="entry name" value="ABC_TRANSPORTER_1"/>
    <property type="match status" value="1"/>
</dbReference>
<feature type="region of interest" description="Disordered" evidence="9">
    <location>
        <begin position="581"/>
        <end position="609"/>
    </location>
</feature>
<dbReference type="OrthoDB" id="6500128at2759"/>
<accession>A0A9W7B6U9</accession>
<dbReference type="CDD" id="cd18579">
    <property type="entry name" value="ABC_6TM_ABCC_D1"/>
    <property type="match status" value="1"/>
</dbReference>
<proteinExistence type="inferred from homology"/>
<evidence type="ECO:0000256" key="5">
    <source>
        <dbReference type="ARBA" id="ARBA00022741"/>
    </source>
</evidence>
<evidence type="ECO:0000256" key="2">
    <source>
        <dbReference type="ARBA" id="ARBA00009726"/>
    </source>
</evidence>
<dbReference type="Gene3D" id="3.40.50.300">
    <property type="entry name" value="P-loop containing nucleotide triphosphate hydrolases"/>
    <property type="match status" value="1"/>
</dbReference>
<dbReference type="InterPro" id="IPR023210">
    <property type="entry name" value="NADP_OxRdtase_dom"/>
</dbReference>
<evidence type="ECO:0000256" key="1">
    <source>
        <dbReference type="ARBA" id="ARBA00004141"/>
    </source>
</evidence>
<comment type="caution">
    <text evidence="14">The sequence shown here is derived from an EMBL/GenBank/DDBJ whole genome shotgun (WGS) entry which is preliminary data.</text>
</comment>
<dbReference type="PROSITE" id="PS51502">
    <property type="entry name" value="S_R_A_B_BARREL"/>
    <property type="match status" value="1"/>
</dbReference>
<dbReference type="EMBL" id="BRXY01000279">
    <property type="protein sequence ID" value="GMH83161.1"/>
    <property type="molecule type" value="Genomic_DNA"/>
</dbReference>
<dbReference type="Proteomes" id="UP001165085">
    <property type="component" value="Unassembled WGS sequence"/>
</dbReference>
<dbReference type="InterPro" id="IPR011527">
    <property type="entry name" value="ABC1_TM_dom"/>
</dbReference>
<evidence type="ECO:0000313" key="15">
    <source>
        <dbReference type="Proteomes" id="UP001165085"/>
    </source>
</evidence>
<evidence type="ECO:0000313" key="14">
    <source>
        <dbReference type="EMBL" id="GMH83161.1"/>
    </source>
</evidence>
<dbReference type="InterPro" id="IPR020471">
    <property type="entry name" value="AKR"/>
</dbReference>
<dbReference type="InterPro" id="IPR003593">
    <property type="entry name" value="AAA+_ATPase"/>
</dbReference>
<dbReference type="InterPro" id="IPR050173">
    <property type="entry name" value="ABC_transporter_C-like"/>
</dbReference>
<dbReference type="PROSITE" id="PS00062">
    <property type="entry name" value="ALDOKETO_REDUCTASE_2"/>
    <property type="match status" value="1"/>
</dbReference>
<dbReference type="PANTHER" id="PTHR24223">
    <property type="entry name" value="ATP-BINDING CASSETTE SUB-FAMILY C"/>
    <property type="match status" value="1"/>
</dbReference>
<feature type="compositionally biased region" description="Pro residues" evidence="9">
    <location>
        <begin position="594"/>
        <end position="605"/>
    </location>
</feature>
<dbReference type="SUPFAM" id="SSF54909">
    <property type="entry name" value="Dimeric alpha+beta barrel"/>
    <property type="match status" value="1"/>
</dbReference>
<dbReference type="InterPro" id="IPR036812">
    <property type="entry name" value="NAD(P)_OxRdtase_dom_sf"/>
</dbReference>
<dbReference type="InterPro" id="IPR027417">
    <property type="entry name" value="P-loop_NTPase"/>
</dbReference>